<dbReference type="EMBL" id="JAEPQZ010000005">
    <property type="protein sequence ID" value="KAG2181332.1"/>
    <property type="molecule type" value="Genomic_DNA"/>
</dbReference>
<evidence type="ECO:0000313" key="4">
    <source>
        <dbReference type="Proteomes" id="UP000654370"/>
    </source>
</evidence>
<keyword evidence="4" id="KW-1185">Reference proteome</keyword>
<proteinExistence type="predicted"/>
<evidence type="ECO:0000313" key="3">
    <source>
        <dbReference type="EMBL" id="KAG2181332.1"/>
    </source>
</evidence>
<dbReference type="InterPro" id="IPR025509">
    <property type="entry name" value="DUF4396"/>
</dbReference>
<feature type="domain" description="DUF4396" evidence="2">
    <location>
        <begin position="61"/>
        <end position="193"/>
    </location>
</feature>
<organism evidence="3 4">
    <name type="scientific">Mortierella isabellina</name>
    <name type="common">Filamentous fungus</name>
    <name type="synonym">Umbelopsis isabellina</name>
    <dbReference type="NCBI Taxonomy" id="91625"/>
    <lineage>
        <taxon>Eukaryota</taxon>
        <taxon>Fungi</taxon>
        <taxon>Fungi incertae sedis</taxon>
        <taxon>Mucoromycota</taxon>
        <taxon>Mucoromycotina</taxon>
        <taxon>Umbelopsidomycetes</taxon>
        <taxon>Umbelopsidales</taxon>
        <taxon>Umbelopsidaceae</taxon>
        <taxon>Umbelopsis</taxon>
    </lineage>
</organism>
<dbReference type="OrthoDB" id="2128064at2759"/>
<dbReference type="AlphaFoldDB" id="A0A8H7PVY1"/>
<gene>
    <name evidence="3" type="ORF">INT43_008915</name>
</gene>
<feature type="region of interest" description="Disordered" evidence="1">
    <location>
        <begin position="205"/>
        <end position="224"/>
    </location>
</feature>
<evidence type="ECO:0000256" key="1">
    <source>
        <dbReference type="SAM" id="MobiDB-lite"/>
    </source>
</evidence>
<reference evidence="3" key="1">
    <citation type="submission" date="2020-12" db="EMBL/GenBank/DDBJ databases">
        <title>Metabolic potential, ecology and presence of endohyphal bacteria is reflected in genomic diversity of Mucoromycotina.</title>
        <authorList>
            <person name="Muszewska A."/>
            <person name="Okrasinska A."/>
            <person name="Steczkiewicz K."/>
            <person name="Drgas O."/>
            <person name="Orlowska M."/>
            <person name="Perlinska-Lenart U."/>
            <person name="Aleksandrzak-Piekarczyk T."/>
            <person name="Szatraj K."/>
            <person name="Zielenkiewicz U."/>
            <person name="Pilsyk S."/>
            <person name="Malc E."/>
            <person name="Mieczkowski P."/>
            <person name="Kruszewska J.S."/>
            <person name="Biernat P."/>
            <person name="Pawlowska J."/>
        </authorList>
    </citation>
    <scope>NUCLEOTIDE SEQUENCE</scope>
    <source>
        <strain evidence="3">WA0000067209</strain>
    </source>
</reference>
<sequence length="224" mass="24606">MSFPIQSIHSICKLSATSRALNVTRRWAATCSSHNSDSSKSCHKPKAPAITSSEFWSDPTTWQRTRVNTFRCLIGCTTGDFSSMWYLQLYHPDVAPVTCMAISMAAGITTSLALETVLLRRSMGVTHTAAFKTALGMSFVSMLAMEATENAVDWYFTGGQVMLQDPKFWVAAAASAAAGYIVPLPYNYWRLRALGVTMPAPATFDHDDHASEKRDRDLLSGTCM</sequence>
<dbReference type="Pfam" id="PF14342">
    <property type="entry name" value="DUF4396"/>
    <property type="match status" value="1"/>
</dbReference>
<dbReference type="Proteomes" id="UP000654370">
    <property type="component" value="Unassembled WGS sequence"/>
</dbReference>
<accession>A0A8H7PVY1</accession>
<comment type="caution">
    <text evidence="3">The sequence shown here is derived from an EMBL/GenBank/DDBJ whole genome shotgun (WGS) entry which is preliminary data.</text>
</comment>
<protein>
    <recommendedName>
        <fullName evidence="2">DUF4396 domain-containing protein</fullName>
    </recommendedName>
</protein>
<feature type="compositionally biased region" description="Basic and acidic residues" evidence="1">
    <location>
        <begin position="205"/>
        <end position="218"/>
    </location>
</feature>
<evidence type="ECO:0000259" key="2">
    <source>
        <dbReference type="Pfam" id="PF14342"/>
    </source>
</evidence>
<name>A0A8H7PVY1_MORIS</name>